<sequence length="294" mass="33291">MIFKKNSKKKSKKNSKKESQKQYLPSLLNTKAYNYKVYKFSLLEKILYTVFAFLAGAIVAYIFYGGIGKDSFGNVTNTTKMLNTIFMIAGGILAVVLFLPARNKAIQEKNQIAIRNQFRDMLEALYTSLGSGKNVRNSFESAREDLKLQYDEESFIIKELNIIISGIQNNIDIEELLLDFGNRTGIDDIKTFSEIFKVTYRKGGNIKETIGNTKEIITEKMNIMEEIETMVTKNKTDQNIMVFMPVMMIGFIKFASSDFAENFTSPIGIFATTLGIVAFVSAYFIGKKILSIKI</sequence>
<gene>
    <name evidence="3" type="ORF">HMPREF9709_01381</name>
</gene>
<feature type="compositionally biased region" description="Basic residues" evidence="1">
    <location>
        <begin position="1"/>
        <end position="15"/>
    </location>
</feature>
<keyword evidence="2" id="KW-0472">Membrane</keyword>
<dbReference type="STRING" id="883114.HMPREF9709_01381"/>
<reference evidence="3 4" key="1">
    <citation type="submission" date="2012-01" db="EMBL/GenBank/DDBJ databases">
        <title>The Genome Sequence of Helcococcus kunzii ATCC 51366.</title>
        <authorList>
            <consortium name="The Broad Institute Genome Sequencing Platform"/>
            <person name="Earl A."/>
            <person name="Ward D."/>
            <person name="Feldgarden M."/>
            <person name="Gevers D."/>
            <person name="Huys G."/>
            <person name="Young S.K."/>
            <person name="Zeng Q."/>
            <person name="Gargeya S."/>
            <person name="Fitzgerald M."/>
            <person name="Haas B."/>
            <person name="Abouelleil A."/>
            <person name="Alvarado L."/>
            <person name="Arachchi H.M."/>
            <person name="Berlin A."/>
            <person name="Chapman S.B."/>
            <person name="Gearin G."/>
            <person name="Goldberg J."/>
            <person name="Griggs A."/>
            <person name="Gujja S."/>
            <person name="Hansen M."/>
            <person name="Heiman D."/>
            <person name="Howarth C."/>
            <person name="Larimer J."/>
            <person name="Lui A."/>
            <person name="MacDonald P.J.P."/>
            <person name="McCowen C."/>
            <person name="Montmayeur A."/>
            <person name="Murphy C."/>
            <person name="Neiman D."/>
            <person name="Pearson M."/>
            <person name="Priest M."/>
            <person name="Roberts A."/>
            <person name="Saif S."/>
            <person name="Shea T."/>
            <person name="Sisk P."/>
            <person name="Stolte C."/>
            <person name="Sykes S."/>
            <person name="Wortman J."/>
            <person name="Nusbaum C."/>
            <person name="Birren B."/>
        </authorList>
    </citation>
    <scope>NUCLEOTIDE SEQUENCE [LARGE SCALE GENOMIC DNA]</scope>
    <source>
        <strain evidence="3 4">ATCC 51366</strain>
    </source>
</reference>
<comment type="caution">
    <text evidence="3">The sequence shown here is derived from an EMBL/GenBank/DDBJ whole genome shotgun (WGS) entry which is preliminary data.</text>
</comment>
<dbReference type="HOGENOM" id="CLU_079577_0_0_9"/>
<dbReference type="EMBL" id="AGEI01000024">
    <property type="protein sequence ID" value="EHR33337.1"/>
    <property type="molecule type" value="Genomic_DNA"/>
</dbReference>
<keyword evidence="2" id="KW-0812">Transmembrane</keyword>
<dbReference type="OrthoDB" id="9796142at2"/>
<dbReference type="GeneID" id="96999344"/>
<accession>H3NPV9</accession>
<dbReference type="RefSeq" id="WP_005398896.1">
    <property type="nucleotide sequence ID" value="NZ_JH601088.1"/>
</dbReference>
<dbReference type="PANTHER" id="PTHR35007">
    <property type="entry name" value="INTEGRAL MEMBRANE PROTEIN-RELATED"/>
    <property type="match status" value="1"/>
</dbReference>
<dbReference type="PANTHER" id="PTHR35007:SF1">
    <property type="entry name" value="PILUS ASSEMBLY PROTEIN"/>
    <property type="match status" value="1"/>
</dbReference>
<evidence type="ECO:0000313" key="4">
    <source>
        <dbReference type="Proteomes" id="UP000004191"/>
    </source>
</evidence>
<feature type="transmembrane region" description="Helical" evidence="2">
    <location>
        <begin position="240"/>
        <end position="257"/>
    </location>
</feature>
<evidence type="ECO:0008006" key="5">
    <source>
        <dbReference type="Google" id="ProtNLM"/>
    </source>
</evidence>
<feature type="transmembrane region" description="Helical" evidence="2">
    <location>
        <begin position="263"/>
        <end position="285"/>
    </location>
</feature>
<feature type="transmembrane region" description="Helical" evidence="2">
    <location>
        <begin position="84"/>
        <end position="101"/>
    </location>
</feature>
<organism evidence="3 4">
    <name type="scientific">Helcococcus kunzii ATCC 51366</name>
    <dbReference type="NCBI Taxonomy" id="883114"/>
    <lineage>
        <taxon>Bacteria</taxon>
        <taxon>Bacillati</taxon>
        <taxon>Bacillota</taxon>
        <taxon>Tissierellia</taxon>
        <taxon>Tissierellales</taxon>
        <taxon>Peptoniphilaceae</taxon>
        <taxon>Helcococcus</taxon>
    </lineage>
</organism>
<dbReference type="eggNOG" id="COG4965">
    <property type="taxonomic scope" value="Bacteria"/>
</dbReference>
<dbReference type="PATRIC" id="fig|883114.3.peg.1373"/>
<keyword evidence="4" id="KW-1185">Reference proteome</keyword>
<evidence type="ECO:0000256" key="2">
    <source>
        <dbReference type="SAM" id="Phobius"/>
    </source>
</evidence>
<evidence type="ECO:0000313" key="3">
    <source>
        <dbReference type="EMBL" id="EHR33337.1"/>
    </source>
</evidence>
<feature type="region of interest" description="Disordered" evidence="1">
    <location>
        <begin position="1"/>
        <end position="20"/>
    </location>
</feature>
<feature type="transmembrane region" description="Helical" evidence="2">
    <location>
        <begin position="46"/>
        <end position="64"/>
    </location>
</feature>
<dbReference type="AlphaFoldDB" id="H3NPV9"/>
<keyword evidence="2" id="KW-1133">Transmembrane helix</keyword>
<protein>
    <recommendedName>
        <fullName evidence="5">Type II secretion system protein GspF domain-containing protein</fullName>
    </recommendedName>
</protein>
<evidence type="ECO:0000256" key="1">
    <source>
        <dbReference type="SAM" id="MobiDB-lite"/>
    </source>
</evidence>
<name>H3NPV9_9FIRM</name>
<dbReference type="Proteomes" id="UP000004191">
    <property type="component" value="Unassembled WGS sequence"/>
</dbReference>
<proteinExistence type="predicted"/>